<dbReference type="Pfam" id="PF00043">
    <property type="entry name" value="GST_C"/>
    <property type="match status" value="1"/>
</dbReference>
<dbReference type="SFLD" id="SFLDS00019">
    <property type="entry name" value="Glutathione_Transferase_(cytos"/>
    <property type="match status" value="1"/>
</dbReference>
<evidence type="ECO:0000256" key="5">
    <source>
        <dbReference type="RuleBase" id="RU003494"/>
    </source>
</evidence>
<dbReference type="Pfam" id="PF02798">
    <property type="entry name" value="GST_N"/>
    <property type="match status" value="1"/>
</dbReference>
<evidence type="ECO:0000256" key="4">
    <source>
        <dbReference type="ARBA" id="ARBA00047960"/>
    </source>
</evidence>
<sequence length="194" mass="21867">MSLKLYGHHLSLCTRRVLLVLAEKGVEVEFEVIDFLQGEHKQPHYVRKHPFAVIPLLEDGGFRLFAKAIARYLATKHKNEGTSLIPNAENTKARLFFNSGLLYSTRKLPLLPEMFPLLTILSSMKGIHADTSLTLEAVKKLYEKLDVLYLVLADQQYIGGQTFSLIDIFYMPVVDMLFQAGEGGAFKERPNLGA</sequence>
<dbReference type="GO" id="GO:0004364">
    <property type="term" value="F:glutathione transferase activity"/>
    <property type="evidence" value="ECO:0007669"/>
    <property type="project" value="UniProtKB-EC"/>
</dbReference>
<dbReference type="AlphaFoldDB" id="A0A9P9D0K3"/>
<protein>
    <recommendedName>
        <fullName evidence="2">glutathione transferase</fullName>
        <ecNumber evidence="2">2.5.1.18</ecNumber>
    </recommendedName>
</protein>
<dbReference type="PANTHER" id="PTHR43900:SF3">
    <property type="entry name" value="GLUTATHIONE S-TRANSFERASE RHO"/>
    <property type="match status" value="1"/>
</dbReference>
<dbReference type="SUPFAM" id="SSF52833">
    <property type="entry name" value="Thioredoxin-like"/>
    <property type="match status" value="1"/>
</dbReference>
<dbReference type="PROSITE" id="PS50405">
    <property type="entry name" value="GST_CTER"/>
    <property type="match status" value="1"/>
</dbReference>
<evidence type="ECO:0000259" key="7">
    <source>
        <dbReference type="PROSITE" id="PS50405"/>
    </source>
</evidence>
<name>A0A9P9D0K3_9HYPO</name>
<dbReference type="GO" id="GO:0005737">
    <property type="term" value="C:cytoplasm"/>
    <property type="evidence" value="ECO:0007669"/>
    <property type="project" value="TreeGrafter"/>
</dbReference>
<evidence type="ECO:0000313" key="9">
    <source>
        <dbReference type="Proteomes" id="UP000738349"/>
    </source>
</evidence>
<dbReference type="PROSITE" id="PS50404">
    <property type="entry name" value="GST_NTER"/>
    <property type="match status" value="1"/>
</dbReference>
<comment type="catalytic activity">
    <reaction evidence="4">
        <text>RX + glutathione = an S-substituted glutathione + a halide anion + H(+)</text>
        <dbReference type="Rhea" id="RHEA:16437"/>
        <dbReference type="ChEBI" id="CHEBI:15378"/>
        <dbReference type="ChEBI" id="CHEBI:16042"/>
        <dbReference type="ChEBI" id="CHEBI:17792"/>
        <dbReference type="ChEBI" id="CHEBI:57925"/>
        <dbReference type="ChEBI" id="CHEBI:90779"/>
        <dbReference type="EC" id="2.5.1.18"/>
    </reaction>
</comment>
<comment type="caution">
    <text evidence="8">The sequence shown here is derived from an EMBL/GenBank/DDBJ whole genome shotgun (WGS) entry which is preliminary data.</text>
</comment>
<dbReference type="EC" id="2.5.1.18" evidence="2"/>
<dbReference type="InterPro" id="IPR040079">
    <property type="entry name" value="Glutathione_S-Trfase"/>
</dbReference>
<dbReference type="PANTHER" id="PTHR43900">
    <property type="entry name" value="GLUTATHIONE S-TRANSFERASE RHO"/>
    <property type="match status" value="1"/>
</dbReference>
<organism evidence="8 9">
    <name type="scientific">Dactylonectria macrodidyma</name>
    <dbReference type="NCBI Taxonomy" id="307937"/>
    <lineage>
        <taxon>Eukaryota</taxon>
        <taxon>Fungi</taxon>
        <taxon>Dikarya</taxon>
        <taxon>Ascomycota</taxon>
        <taxon>Pezizomycotina</taxon>
        <taxon>Sordariomycetes</taxon>
        <taxon>Hypocreomycetidae</taxon>
        <taxon>Hypocreales</taxon>
        <taxon>Nectriaceae</taxon>
        <taxon>Dactylonectria</taxon>
    </lineage>
</organism>
<dbReference type="InterPro" id="IPR036249">
    <property type="entry name" value="Thioredoxin-like_sf"/>
</dbReference>
<evidence type="ECO:0000256" key="2">
    <source>
        <dbReference type="ARBA" id="ARBA00012452"/>
    </source>
</evidence>
<dbReference type="InterPro" id="IPR004045">
    <property type="entry name" value="Glutathione_S-Trfase_N"/>
</dbReference>
<keyword evidence="3" id="KW-0808">Transferase</keyword>
<comment type="similarity">
    <text evidence="1 5">Belongs to the GST superfamily.</text>
</comment>
<proteinExistence type="inferred from homology"/>
<dbReference type="Proteomes" id="UP000738349">
    <property type="component" value="Unassembled WGS sequence"/>
</dbReference>
<dbReference type="Gene3D" id="3.40.30.10">
    <property type="entry name" value="Glutaredoxin"/>
    <property type="match status" value="1"/>
</dbReference>
<dbReference type="EMBL" id="JAGMUV010000046">
    <property type="protein sequence ID" value="KAH7110247.1"/>
    <property type="molecule type" value="Genomic_DNA"/>
</dbReference>
<evidence type="ECO:0000259" key="6">
    <source>
        <dbReference type="PROSITE" id="PS50404"/>
    </source>
</evidence>
<dbReference type="Gene3D" id="1.20.1050.10">
    <property type="match status" value="1"/>
</dbReference>
<dbReference type="SUPFAM" id="SSF47616">
    <property type="entry name" value="GST C-terminal domain-like"/>
    <property type="match status" value="1"/>
</dbReference>
<evidence type="ECO:0000256" key="3">
    <source>
        <dbReference type="ARBA" id="ARBA00022679"/>
    </source>
</evidence>
<dbReference type="InterPro" id="IPR004046">
    <property type="entry name" value="GST_C"/>
</dbReference>
<feature type="domain" description="GST C-terminal" evidence="7">
    <location>
        <begin position="88"/>
        <end position="194"/>
    </location>
</feature>
<dbReference type="GO" id="GO:0043295">
    <property type="term" value="F:glutathione binding"/>
    <property type="evidence" value="ECO:0007669"/>
    <property type="project" value="TreeGrafter"/>
</dbReference>
<accession>A0A9P9D0K3</accession>
<keyword evidence="9" id="KW-1185">Reference proteome</keyword>
<reference evidence="8" key="1">
    <citation type="journal article" date="2021" name="Nat. Commun.">
        <title>Genetic determinants of endophytism in the Arabidopsis root mycobiome.</title>
        <authorList>
            <person name="Mesny F."/>
            <person name="Miyauchi S."/>
            <person name="Thiergart T."/>
            <person name="Pickel B."/>
            <person name="Atanasova L."/>
            <person name="Karlsson M."/>
            <person name="Huettel B."/>
            <person name="Barry K.W."/>
            <person name="Haridas S."/>
            <person name="Chen C."/>
            <person name="Bauer D."/>
            <person name="Andreopoulos W."/>
            <person name="Pangilinan J."/>
            <person name="LaButti K."/>
            <person name="Riley R."/>
            <person name="Lipzen A."/>
            <person name="Clum A."/>
            <person name="Drula E."/>
            <person name="Henrissat B."/>
            <person name="Kohler A."/>
            <person name="Grigoriev I.V."/>
            <person name="Martin F.M."/>
            <person name="Hacquard S."/>
        </authorList>
    </citation>
    <scope>NUCLEOTIDE SEQUENCE</scope>
    <source>
        <strain evidence="8">MPI-CAGE-AT-0147</strain>
    </source>
</reference>
<dbReference type="InterPro" id="IPR010987">
    <property type="entry name" value="Glutathione-S-Trfase_C-like"/>
</dbReference>
<evidence type="ECO:0000256" key="1">
    <source>
        <dbReference type="ARBA" id="ARBA00007409"/>
    </source>
</evidence>
<dbReference type="InterPro" id="IPR036282">
    <property type="entry name" value="Glutathione-S-Trfase_C_sf"/>
</dbReference>
<dbReference type="FunFam" id="3.40.30.10:FF:000016">
    <property type="entry name" value="Glutathione S-transferase F2"/>
    <property type="match status" value="1"/>
</dbReference>
<dbReference type="OrthoDB" id="249703at2759"/>
<gene>
    <name evidence="8" type="ORF">EDB81DRAFT_672232</name>
</gene>
<feature type="domain" description="GST N-terminal" evidence="6">
    <location>
        <begin position="1"/>
        <end position="81"/>
    </location>
</feature>
<dbReference type="SFLD" id="SFLDG00358">
    <property type="entry name" value="Main_(cytGST)"/>
    <property type="match status" value="1"/>
</dbReference>
<evidence type="ECO:0000313" key="8">
    <source>
        <dbReference type="EMBL" id="KAH7110247.1"/>
    </source>
</evidence>
<dbReference type="GO" id="GO:0006749">
    <property type="term" value="P:glutathione metabolic process"/>
    <property type="evidence" value="ECO:0007669"/>
    <property type="project" value="TreeGrafter"/>
</dbReference>